<organism evidence="3 4">
    <name type="scientific">Sphingopyxis flava</name>
    <dbReference type="NCBI Taxonomy" id="1507287"/>
    <lineage>
        <taxon>Bacteria</taxon>
        <taxon>Pseudomonadati</taxon>
        <taxon>Pseudomonadota</taxon>
        <taxon>Alphaproteobacteria</taxon>
        <taxon>Sphingomonadales</taxon>
        <taxon>Sphingomonadaceae</taxon>
        <taxon>Sphingopyxis</taxon>
    </lineage>
</organism>
<reference evidence="4" key="1">
    <citation type="submission" date="2017-02" db="EMBL/GenBank/DDBJ databases">
        <authorList>
            <person name="Varghese N."/>
            <person name="Submissions S."/>
        </authorList>
    </citation>
    <scope>NUCLEOTIDE SEQUENCE [LARGE SCALE GENOMIC DNA]</scope>
    <source>
        <strain evidence="4">R11H</strain>
    </source>
</reference>
<accession>A0A1T5BPG1</accession>
<dbReference type="InterPro" id="IPR007621">
    <property type="entry name" value="TPM_dom"/>
</dbReference>
<evidence type="ECO:0000313" key="4">
    <source>
        <dbReference type="Proteomes" id="UP000190044"/>
    </source>
</evidence>
<sequence length="170" mass="17884">MRRAALALPFAILLAAGGCKAGAARESAACKGVPQLASQGRVTDAADLLDSRTEARLADRLARYEKATQHQMVVVTAASLSGARVDNFGTCLGNRWGIGDSDRNDGILILIAPSERQMRIATGSGMETILTDAKALKIVQRMTPYFAKGDYAGGLFDGVEAIAAQTGETR</sequence>
<dbReference type="Proteomes" id="UP000190044">
    <property type="component" value="Unassembled WGS sequence"/>
</dbReference>
<keyword evidence="1" id="KW-0732">Signal</keyword>
<dbReference type="Pfam" id="PF04536">
    <property type="entry name" value="TPM_phosphatase"/>
    <property type="match status" value="1"/>
</dbReference>
<dbReference type="PANTHER" id="PTHR30373:SF2">
    <property type="entry name" value="UPF0603 PROTEIN YGCG"/>
    <property type="match status" value="1"/>
</dbReference>
<feature type="domain" description="TPM" evidence="2">
    <location>
        <begin position="42"/>
        <end position="164"/>
    </location>
</feature>
<feature type="signal peptide" evidence="1">
    <location>
        <begin position="1"/>
        <end position="21"/>
    </location>
</feature>
<feature type="chain" id="PRO_5012685009" description="TPM domain-containing protein" evidence="1">
    <location>
        <begin position="22"/>
        <end position="170"/>
    </location>
</feature>
<evidence type="ECO:0000256" key="1">
    <source>
        <dbReference type="SAM" id="SignalP"/>
    </source>
</evidence>
<keyword evidence="4" id="KW-1185">Reference proteome</keyword>
<dbReference type="AlphaFoldDB" id="A0A1T5BPG1"/>
<dbReference type="PANTHER" id="PTHR30373">
    <property type="entry name" value="UPF0603 PROTEIN YGCG"/>
    <property type="match status" value="1"/>
</dbReference>
<evidence type="ECO:0000259" key="2">
    <source>
        <dbReference type="Pfam" id="PF04536"/>
    </source>
</evidence>
<dbReference type="RefSeq" id="WP_079638046.1">
    <property type="nucleotide sequence ID" value="NZ_FUYP01000007.1"/>
</dbReference>
<dbReference type="Gene3D" id="3.10.310.50">
    <property type="match status" value="1"/>
</dbReference>
<proteinExistence type="predicted"/>
<protein>
    <recommendedName>
        <fullName evidence="2">TPM domain-containing protein</fullName>
    </recommendedName>
</protein>
<dbReference type="PROSITE" id="PS51257">
    <property type="entry name" value="PROKAR_LIPOPROTEIN"/>
    <property type="match status" value="1"/>
</dbReference>
<dbReference type="OrthoDB" id="9810918at2"/>
<name>A0A1T5BPG1_9SPHN</name>
<gene>
    <name evidence="3" type="ORF">SAMN06295937_100722</name>
</gene>
<evidence type="ECO:0000313" key="3">
    <source>
        <dbReference type="EMBL" id="SKB48790.1"/>
    </source>
</evidence>
<dbReference type="EMBL" id="FUYP01000007">
    <property type="protein sequence ID" value="SKB48790.1"/>
    <property type="molecule type" value="Genomic_DNA"/>
</dbReference>